<organism evidence="2 3">
    <name type="scientific">Pyrenophora tritici-repentis</name>
    <dbReference type="NCBI Taxonomy" id="45151"/>
    <lineage>
        <taxon>Eukaryota</taxon>
        <taxon>Fungi</taxon>
        <taxon>Dikarya</taxon>
        <taxon>Ascomycota</taxon>
        <taxon>Pezizomycotina</taxon>
        <taxon>Dothideomycetes</taxon>
        <taxon>Pleosporomycetidae</taxon>
        <taxon>Pleosporales</taxon>
        <taxon>Pleosporineae</taxon>
        <taxon>Pleosporaceae</taxon>
        <taxon>Pyrenophora</taxon>
    </lineage>
</organism>
<accession>A0A922N8K1</accession>
<reference evidence="3" key="1">
    <citation type="journal article" date="2022" name="Microb. Genom.">
        <title>A global pangenome for the wheat fungal pathogen Pyrenophora tritici-repentis and prediction of effector protein structural homology.</title>
        <authorList>
            <person name="Moolhuijzen P.M."/>
            <person name="See P.T."/>
            <person name="Shi G."/>
            <person name="Powell H.R."/>
            <person name="Cockram J."/>
            <person name="Jorgensen L.N."/>
            <person name="Benslimane H."/>
            <person name="Strelkov S.E."/>
            <person name="Turner J."/>
            <person name="Liu Z."/>
            <person name="Moffat C.S."/>
        </authorList>
    </citation>
    <scope>NUCLEOTIDE SEQUENCE [LARGE SCALE GENOMIC DNA]</scope>
</reference>
<gene>
    <name evidence="2" type="ORF">Ptr86124_009492</name>
</gene>
<dbReference type="AlphaFoldDB" id="A0A922N8K1"/>
<dbReference type="PANTHER" id="PTHR28037:SF1">
    <property type="entry name" value="ALCOHOL O-ACETYLTRANSFERASE 1-RELATED"/>
    <property type="match status" value="1"/>
</dbReference>
<dbReference type="PANTHER" id="PTHR28037">
    <property type="entry name" value="ALCOHOL O-ACETYLTRANSFERASE 1-RELATED"/>
    <property type="match status" value="1"/>
</dbReference>
<feature type="compositionally biased region" description="Basic and acidic residues" evidence="1">
    <location>
        <begin position="170"/>
        <end position="180"/>
    </location>
</feature>
<keyword evidence="3" id="KW-1185">Reference proteome</keyword>
<name>A0A922N8K1_9PLEO</name>
<feature type="compositionally biased region" description="Polar residues" evidence="1">
    <location>
        <begin position="191"/>
        <end position="205"/>
    </location>
</feature>
<protein>
    <submittedName>
        <fullName evidence="2">Uncharacterized protein</fullName>
    </submittedName>
</protein>
<evidence type="ECO:0000313" key="3">
    <source>
        <dbReference type="Proteomes" id="UP000249757"/>
    </source>
</evidence>
<feature type="region of interest" description="Disordered" evidence="1">
    <location>
        <begin position="133"/>
        <end position="205"/>
    </location>
</feature>
<evidence type="ECO:0000313" key="2">
    <source>
        <dbReference type="EMBL" id="KAI1511848.1"/>
    </source>
</evidence>
<dbReference type="Proteomes" id="UP000249757">
    <property type="component" value="Unassembled WGS sequence"/>
</dbReference>
<evidence type="ECO:0000256" key="1">
    <source>
        <dbReference type="SAM" id="MobiDB-lite"/>
    </source>
</evidence>
<dbReference type="GO" id="GO:0008080">
    <property type="term" value="F:N-acetyltransferase activity"/>
    <property type="evidence" value="ECO:0007669"/>
    <property type="project" value="TreeGrafter"/>
</dbReference>
<feature type="compositionally biased region" description="Basic residues" evidence="1">
    <location>
        <begin position="152"/>
        <end position="169"/>
    </location>
</feature>
<dbReference type="EMBL" id="NRDI02000013">
    <property type="protein sequence ID" value="KAI1511848.1"/>
    <property type="molecule type" value="Genomic_DNA"/>
</dbReference>
<dbReference type="InterPro" id="IPR052058">
    <property type="entry name" value="Alcohol_O-acetyltransferase"/>
</dbReference>
<feature type="compositionally biased region" description="Basic and acidic residues" evidence="1">
    <location>
        <begin position="133"/>
        <end position="142"/>
    </location>
</feature>
<proteinExistence type="predicted"/>
<comment type="caution">
    <text evidence="2">The sequence shown here is derived from an EMBL/GenBank/DDBJ whole genome shotgun (WGS) entry which is preliminary data.</text>
</comment>
<sequence length="205" mass="23920">MPDFIRLPSVHLRTYTVFIKRKKYIIPTNAGENNDELAAVLKAQHKLDWKDDVGTKLFWRLVVLHNPGTDQNQLTTVWVFHHTISDGTSANSNAKKQREEVQLQRQVKLEEKRVERQRLKEIRELERAEKAAERARKVEAQHQKKATQQAQQRKRKASRAPSSKNKRQKRAMEDRARDRVASPPSPPPPKTTSRGRNVNLPQKFR</sequence>